<evidence type="ECO:0000256" key="9">
    <source>
        <dbReference type="SAM" id="Phobius"/>
    </source>
</evidence>
<reference evidence="12 13" key="1">
    <citation type="submission" date="2020-02" db="EMBL/GenBank/DDBJ databases">
        <title>Whole-genome analyses of novel actinobacteria.</title>
        <authorList>
            <person name="Sahin N."/>
            <person name="Tokatli A."/>
        </authorList>
    </citation>
    <scope>NUCLEOTIDE SEQUENCE [LARGE SCALE GENOMIC DNA]</scope>
    <source>
        <strain evidence="12 13">YC504</strain>
    </source>
</reference>
<dbReference type="CDD" id="cd16917">
    <property type="entry name" value="HATPase_UhpB-NarQ-NarX-like"/>
    <property type="match status" value="1"/>
</dbReference>
<feature type="transmembrane region" description="Helical" evidence="9">
    <location>
        <begin position="12"/>
        <end position="35"/>
    </location>
</feature>
<keyword evidence="8" id="KW-0902">Two-component regulatory system</keyword>
<dbReference type="GO" id="GO:0000155">
    <property type="term" value="F:phosphorelay sensor kinase activity"/>
    <property type="evidence" value="ECO:0007669"/>
    <property type="project" value="InterPro"/>
</dbReference>
<name>A0A6G4XNY1_9ACTN</name>
<evidence type="ECO:0000256" key="8">
    <source>
        <dbReference type="ARBA" id="ARBA00023012"/>
    </source>
</evidence>
<evidence type="ECO:0000256" key="3">
    <source>
        <dbReference type="ARBA" id="ARBA00022553"/>
    </source>
</evidence>
<dbReference type="InterPro" id="IPR050482">
    <property type="entry name" value="Sensor_HK_TwoCompSys"/>
</dbReference>
<feature type="domain" description="Histidine kinase/HSP90-like ATPase" evidence="10">
    <location>
        <begin position="246"/>
        <end position="339"/>
    </location>
</feature>
<keyword evidence="3" id="KW-0597">Phosphoprotein</keyword>
<evidence type="ECO:0000313" key="12">
    <source>
        <dbReference type="EMBL" id="NGO78527.1"/>
    </source>
</evidence>
<dbReference type="SUPFAM" id="SSF55874">
    <property type="entry name" value="ATPase domain of HSP90 chaperone/DNA topoisomerase II/histidine kinase"/>
    <property type="match status" value="1"/>
</dbReference>
<evidence type="ECO:0000256" key="6">
    <source>
        <dbReference type="ARBA" id="ARBA00022777"/>
    </source>
</evidence>
<dbReference type="Pfam" id="PF07730">
    <property type="entry name" value="HisKA_3"/>
    <property type="match status" value="1"/>
</dbReference>
<evidence type="ECO:0000259" key="11">
    <source>
        <dbReference type="Pfam" id="PF07730"/>
    </source>
</evidence>
<dbReference type="InterPro" id="IPR036890">
    <property type="entry name" value="HATPase_C_sf"/>
</dbReference>
<dbReference type="EMBL" id="JAAKZW010000106">
    <property type="protein sequence ID" value="NGO78527.1"/>
    <property type="molecule type" value="Genomic_DNA"/>
</dbReference>
<keyword evidence="6 12" id="KW-0418">Kinase</keyword>
<accession>A0A6G4XNY1</accession>
<evidence type="ECO:0000256" key="4">
    <source>
        <dbReference type="ARBA" id="ARBA00022679"/>
    </source>
</evidence>
<organism evidence="12 13">
    <name type="scientific">Streptomyces mesophilus</name>
    <dbReference type="NCBI Taxonomy" id="1775132"/>
    <lineage>
        <taxon>Bacteria</taxon>
        <taxon>Bacillati</taxon>
        <taxon>Actinomycetota</taxon>
        <taxon>Actinomycetes</taxon>
        <taxon>Kitasatosporales</taxon>
        <taxon>Streptomycetaceae</taxon>
        <taxon>Streptomyces</taxon>
    </lineage>
</organism>
<dbReference type="PANTHER" id="PTHR24421:SF10">
    <property type="entry name" value="NITRATE_NITRITE SENSOR PROTEIN NARQ"/>
    <property type="match status" value="1"/>
</dbReference>
<keyword evidence="7" id="KW-0067">ATP-binding</keyword>
<evidence type="ECO:0000313" key="13">
    <source>
        <dbReference type="Proteomes" id="UP000481109"/>
    </source>
</evidence>
<evidence type="ECO:0000256" key="2">
    <source>
        <dbReference type="ARBA" id="ARBA00012438"/>
    </source>
</evidence>
<keyword evidence="9" id="KW-0812">Transmembrane</keyword>
<dbReference type="Pfam" id="PF02518">
    <property type="entry name" value="HATPase_c"/>
    <property type="match status" value="1"/>
</dbReference>
<dbReference type="GO" id="GO:0016020">
    <property type="term" value="C:membrane"/>
    <property type="evidence" value="ECO:0007669"/>
    <property type="project" value="InterPro"/>
</dbReference>
<evidence type="ECO:0000256" key="1">
    <source>
        <dbReference type="ARBA" id="ARBA00000085"/>
    </source>
</evidence>
<dbReference type="Gene3D" id="3.30.565.10">
    <property type="entry name" value="Histidine kinase-like ATPase, C-terminal domain"/>
    <property type="match status" value="1"/>
</dbReference>
<dbReference type="InterPro" id="IPR003594">
    <property type="entry name" value="HATPase_dom"/>
</dbReference>
<sequence length="344" mass="35328">MDNKGRAMAHWAGPVAGACGGVSLAVTAALMATGGSTGPEALAVAEFGLLLSLTVFATRWSGGRVGVALTALAAAAGPLSLLRRAPVTQALVAGVAVWLLVALAAVGTGMYLRLLDRRRERSVLAAQREQRLRLAADLHDFVAHDVSEMLALAQAGQVLAEHDPAAGAAQLAAIESAARRALSSLDRTVHVLHTDGAGARESGRAPLPGLAQLPELVGRFDASSVPHAVLDCSTEDADVSREVSMTAYRVVVEALTNIRRHARDATRVEVTVTGPGPDGLRVRVHDDGRPARSGFRRAGRAGGGRGLAGLSAQVAALGGELTAGPAQGDGWRLTALLPVRGPGR</sequence>
<dbReference type="InterPro" id="IPR011712">
    <property type="entry name" value="Sig_transdc_His_kin_sub3_dim/P"/>
</dbReference>
<comment type="catalytic activity">
    <reaction evidence="1">
        <text>ATP + protein L-histidine = ADP + protein N-phospho-L-histidine.</text>
        <dbReference type="EC" id="2.7.13.3"/>
    </reaction>
</comment>
<dbReference type="PANTHER" id="PTHR24421">
    <property type="entry name" value="NITRATE/NITRITE SENSOR PROTEIN NARX-RELATED"/>
    <property type="match status" value="1"/>
</dbReference>
<dbReference type="EC" id="2.7.13.3" evidence="2"/>
<comment type="caution">
    <text evidence="12">The sequence shown here is derived from an EMBL/GenBank/DDBJ whole genome shotgun (WGS) entry which is preliminary data.</text>
</comment>
<evidence type="ECO:0000256" key="5">
    <source>
        <dbReference type="ARBA" id="ARBA00022741"/>
    </source>
</evidence>
<keyword evidence="13" id="KW-1185">Reference proteome</keyword>
<dbReference type="Proteomes" id="UP000481109">
    <property type="component" value="Unassembled WGS sequence"/>
</dbReference>
<keyword evidence="5" id="KW-0547">Nucleotide-binding</keyword>
<proteinExistence type="predicted"/>
<dbReference type="GO" id="GO:0046983">
    <property type="term" value="F:protein dimerization activity"/>
    <property type="evidence" value="ECO:0007669"/>
    <property type="project" value="InterPro"/>
</dbReference>
<feature type="domain" description="Signal transduction histidine kinase subgroup 3 dimerisation and phosphoacceptor" evidence="11">
    <location>
        <begin position="131"/>
        <end position="195"/>
    </location>
</feature>
<keyword evidence="9" id="KW-1133">Transmembrane helix</keyword>
<dbReference type="RefSeq" id="WP_165333977.1">
    <property type="nucleotide sequence ID" value="NZ_JAAKZW010000106.1"/>
</dbReference>
<keyword evidence="9" id="KW-0472">Membrane</keyword>
<dbReference type="PROSITE" id="PS51257">
    <property type="entry name" value="PROKAR_LIPOPROTEIN"/>
    <property type="match status" value="1"/>
</dbReference>
<gene>
    <name evidence="12" type="ORF">G6045_23140</name>
</gene>
<feature type="transmembrane region" description="Helical" evidence="9">
    <location>
        <begin position="88"/>
        <end position="112"/>
    </location>
</feature>
<dbReference type="AlphaFoldDB" id="A0A6G4XNY1"/>
<feature type="transmembrane region" description="Helical" evidence="9">
    <location>
        <begin position="65"/>
        <end position="82"/>
    </location>
</feature>
<keyword evidence="4" id="KW-0808">Transferase</keyword>
<evidence type="ECO:0000259" key="10">
    <source>
        <dbReference type="Pfam" id="PF02518"/>
    </source>
</evidence>
<evidence type="ECO:0000256" key="7">
    <source>
        <dbReference type="ARBA" id="ARBA00022840"/>
    </source>
</evidence>
<protein>
    <recommendedName>
        <fullName evidence="2">histidine kinase</fullName>
        <ecNumber evidence="2">2.7.13.3</ecNumber>
    </recommendedName>
</protein>
<dbReference type="GO" id="GO:0005524">
    <property type="term" value="F:ATP binding"/>
    <property type="evidence" value="ECO:0007669"/>
    <property type="project" value="UniProtKB-KW"/>
</dbReference>
<dbReference type="Gene3D" id="1.20.5.1930">
    <property type="match status" value="1"/>
</dbReference>